<name>A0A369KCE1_HYPMA</name>
<dbReference type="EMBL" id="LUEZ02000005">
    <property type="protein sequence ID" value="RDB30325.1"/>
    <property type="molecule type" value="Genomic_DNA"/>
</dbReference>
<proteinExistence type="predicted"/>
<comment type="caution">
    <text evidence="2">The sequence shown here is derived from an EMBL/GenBank/DDBJ whole genome shotgun (WGS) entry which is preliminary data.</text>
</comment>
<dbReference type="Proteomes" id="UP000076154">
    <property type="component" value="Unassembled WGS sequence"/>
</dbReference>
<dbReference type="InParanoid" id="A0A369KCE1"/>
<organism evidence="2 3">
    <name type="scientific">Hypsizygus marmoreus</name>
    <name type="common">White beech mushroom</name>
    <name type="synonym">Agaricus marmoreus</name>
    <dbReference type="NCBI Taxonomy" id="39966"/>
    <lineage>
        <taxon>Eukaryota</taxon>
        <taxon>Fungi</taxon>
        <taxon>Dikarya</taxon>
        <taxon>Basidiomycota</taxon>
        <taxon>Agaricomycotina</taxon>
        <taxon>Agaricomycetes</taxon>
        <taxon>Agaricomycetidae</taxon>
        <taxon>Agaricales</taxon>
        <taxon>Tricholomatineae</taxon>
        <taxon>Lyophyllaceae</taxon>
        <taxon>Hypsizygus</taxon>
    </lineage>
</organism>
<reference evidence="2" key="1">
    <citation type="submission" date="2018-04" db="EMBL/GenBank/DDBJ databases">
        <title>Whole genome sequencing of Hypsizygus marmoreus.</title>
        <authorList>
            <person name="Choi I.-G."/>
            <person name="Min B."/>
            <person name="Kim J.-G."/>
            <person name="Kim S."/>
            <person name="Oh Y.-L."/>
            <person name="Kong W.-S."/>
            <person name="Park H."/>
            <person name="Jeong J."/>
            <person name="Song E.-S."/>
        </authorList>
    </citation>
    <scope>NUCLEOTIDE SEQUENCE [LARGE SCALE GENOMIC DNA]</scope>
    <source>
        <strain evidence="2">51987-8</strain>
    </source>
</reference>
<dbReference type="AlphaFoldDB" id="A0A369KCE1"/>
<keyword evidence="3" id="KW-1185">Reference proteome</keyword>
<accession>A0A369KCE1</accession>
<gene>
    <name evidence="2" type="ORF">Hypma_007243</name>
</gene>
<sequence length="352" mass="37871">MNNMNPYLNNPALLTTSQSGQVMGSHMSNTNPAAYPPYGFATQPLGAMVPTGATQYPQYGRVPSTLNYIGRDTRYLPYARDLGRPKKKAVDRRYPGTTSSASESEDAQSRHPRRKVDQSSNGDPNRPQCHWCLKFFLHKNSVSAHLRGGSCPVRGRLRDQMAAPQPPPQPVNDAAPSNAIRLPNGALYHPSTMQEAATMQFLLSNVPFEELQRLSRVVEAERANRVAAGGPPQGISQPPVPQVAAEVPHAVELRNIPSPVTQAVDAQTAGSAAVEESQPGQTAALSAASVIPSAVARDSNDFGRVAGVTLAQDYDIFAASGSGLSEENVDLEHFFATITHWDDDVELAPRLS</sequence>
<protein>
    <submittedName>
        <fullName evidence="2">Uncharacterized protein</fullName>
    </submittedName>
</protein>
<feature type="region of interest" description="Disordered" evidence="1">
    <location>
        <begin position="79"/>
        <end position="124"/>
    </location>
</feature>
<evidence type="ECO:0000313" key="2">
    <source>
        <dbReference type="EMBL" id="RDB30325.1"/>
    </source>
</evidence>
<evidence type="ECO:0000256" key="1">
    <source>
        <dbReference type="SAM" id="MobiDB-lite"/>
    </source>
</evidence>
<evidence type="ECO:0000313" key="3">
    <source>
        <dbReference type="Proteomes" id="UP000076154"/>
    </source>
</evidence>